<reference evidence="1" key="1">
    <citation type="submission" date="2023-07" db="EMBL/GenBank/DDBJ databases">
        <title>Chromosome-level genome assembly of Artemia franciscana.</title>
        <authorList>
            <person name="Jo E."/>
        </authorList>
    </citation>
    <scope>NUCLEOTIDE SEQUENCE</scope>
    <source>
        <tissue evidence="1">Whole body</tissue>
    </source>
</reference>
<evidence type="ECO:0000313" key="1">
    <source>
        <dbReference type="EMBL" id="KAK2721850.1"/>
    </source>
</evidence>
<organism evidence="1 2">
    <name type="scientific">Artemia franciscana</name>
    <name type="common">Brine shrimp</name>
    <name type="synonym">Artemia sanfranciscana</name>
    <dbReference type="NCBI Taxonomy" id="6661"/>
    <lineage>
        <taxon>Eukaryota</taxon>
        <taxon>Metazoa</taxon>
        <taxon>Ecdysozoa</taxon>
        <taxon>Arthropoda</taxon>
        <taxon>Crustacea</taxon>
        <taxon>Branchiopoda</taxon>
        <taxon>Anostraca</taxon>
        <taxon>Artemiidae</taxon>
        <taxon>Artemia</taxon>
    </lineage>
</organism>
<name>A0AA88I4U6_ARTSF</name>
<proteinExistence type="predicted"/>
<comment type="caution">
    <text evidence="1">The sequence shown here is derived from an EMBL/GenBank/DDBJ whole genome shotgun (WGS) entry which is preliminary data.</text>
</comment>
<dbReference type="AlphaFoldDB" id="A0AA88I4U6"/>
<gene>
    <name evidence="1" type="ORF">QYM36_003979</name>
</gene>
<dbReference type="EMBL" id="JAVRJZ010000006">
    <property type="protein sequence ID" value="KAK2721850.1"/>
    <property type="molecule type" value="Genomic_DNA"/>
</dbReference>
<accession>A0AA88I4U6</accession>
<keyword evidence="2" id="KW-1185">Reference proteome</keyword>
<evidence type="ECO:0000313" key="2">
    <source>
        <dbReference type="Proteomes" id="UP001187531"/>
    </source>
</evidence>
<dbReference type="Proteomes" id="UP001187531">
    <property type="component" value="Unassembled WGS sequence"/>
</dbReference>
<protein>
    <submittedName>
        <fullName evidence="1">Uncharacterized protein</fullName>
    </submittedName>
</protein>
<sequence length="112" mass="12280">MSNPTALFLLERNKRSLLDGVIQQAFKAQITTNFEGVLQVYSDGFVADERVEASAVIPQYLLNILKPTAPTSSVPATEIAAMLEDQKACENLNSFQNVVRLTDSKSGLHLVQ</sequence>